<evidence type="ECO:0000256" key="11">
    <source>
        <dbReference type="RuleBase" id="RU004181"/>
    </source>
</evidence>
<name>N6WG59_9ACTO</name>
<dbReference type="InterPro" id="IPR001872">
    <property type="entry name" value="Peptidase_A8"/>
</dbReference>
<keyword evidence="7 9" id="KW-1133">Transmembrane helix</keyword>
<dbReference type="Pfam" id="PF01252">
    <property type="entry name" value="Peptidase_A8"/>
    <property type="match status" value="1"/>
</dbReference>
<evidence type="ECO:0000256" key="4">
    <source>
        <dbReference type="ARBA" id="ARBA00022692"/>
    </source>
</evidence>
<evidence type="ECO:0000256" key="12">
    <source>
        <dbReference type="SAM" id="MobiDB-lite"/>
    </source>
</evidence>
<evidence type="ECO:0000313" key="14">
    <source>
        <dbReference type="Proteomes" id="UP000013015"/>
    </source>
</evidence>
<keyword evidence="5 9" id="KW-0064">Aspartyl protease</keyword>
<keyword evidence="13" id="KW-0449">Lipoprotein</keyword>
<keyword evidence="6 9" id="KW-0378">Hydrolase</keyword>
<comment type="catalytic activity">
    <reaction evidence="9 10">
        <text>Release of signal peptides from bacterial membrane prolipoproteins. Hydrolyzes -Xaa-Yaa-Zaa-|-(S,diacylglyceryl)Cys-, in which Xaa is hydrophobic (preferably Leu), and Yaa (Ala or Ser) and Zaa (Gly or Ala) have small, neutral side chains.</text>
        <dbReference type="EC" id="3.4.23.36"/>
    </reaction>
</comment>
<dbReference type="Proteomes" id="UP000013015">
    <property type="component" value="Unassembled WGS sequence"/>
</dbReference>
<evidence type="ECO:0000256" key="8">
    <source>
        <dbReference type="ARBA" id="ARBA00023136"/>
    </source>
</evidence>
<protein>
    <recommendedName>
        <fullName evidence="9">Lipoprotein signal peptidase</fullName>
        <ecNumber evidence="9">3.4.23.36</ecNumber>
    </recommendedName>
    <alternativeName>
        <fullName evidence="9">Prolipoprotein signal peptidase</fullName>
    </alternativeName>
    <alternativeName>
        <fullName evidence="9">Signal peptidase II</fullName>
        <shortName evidence="9">SPase II</shortName>
    </alternativeName>
</protein>
<keyword evidence="14" id="KW-1185">Reference proteome</keyword>
<feature type="active site" evidence="9">
    <location>
        <position position="130"/>
    </location>
</feature>
<feature type="active site" evidence="9">
    <location>
        <position position="144"/>
    </location>
</feature>
<evidence type="ECO:0000256" key="6">
    <source>
        <dbReference type="ARBA" id="ARBA00022801"/>
    </source>
</evidence>
<dbReference type="UniPathway" id="UPA00665"/>
<feature type="transmembrane region" description="Helical" evidence="9">
    <location>
        <begin position="73"/>
        <end position="91"/>
    </location>
</feature>
<feature type="region of interest" description="Disordered" evidence="12">
    <location>
        <begin position="170"/>
        <end position="214"/>
    </location>
</feature>
<dbReference type="PANTHER" id="PTHR33695:SF1">
    <property type="entry name" value="LIPOPROTEIN SIGNAL PEPTIDASE"/>
    <property type="match status" value="1"/>
</dbReference>
<reference evidence="13 14" key="1">
    <citation type="submission" date="2013-03" db="EMBL/GenBank/DDBJ databases">
        <title>Reference genome for the Human Microbiome Project.</title>
        <authorList>
            <person name="Aqrawi P."/>
            <person name="Ayvaz T."/>
            <person name="Bess C."/>
            <person name="Blankenburg K."/>
            <person name="Coyle M."/>
            <person name="Deng J."/>
            <person name="Forbes L."/>
            <person name="Fowler G."/>
            <person name="Francisco L."/>
            <person name="Fu Q."/>
            <person name="Gibbs R."/>
            <person name="Gross S."/>
            <person name="Gubbala S."/>
            <person name="Hale W."/>
            <person name="Hemphill L."/>
            <person name="Highlander S."/>
            <person name="Hirani K."/>
            <person name="Jackson L."/>
            <person name="Jakkamsetti A."/>
            <person name="Javaid M."/>
            <person name="Jayaseelan J.C."/>
            <person name="Jiang H."/>
            <person name="Joshi V."/>
            <person name="Korchina V."/>
            <person name="Kovar C."/>
            <person name="Lara F."/>
            <person name="Lee S."/>
            <person name="Liu Y."/>
            <person name="Mata R."/>
            <person name="Mathew T."/>
            <person name="Munidasa M."/>
            <person name="Muzny D."/>
            <person name="Nazareth L."/>
            <person name="Ngo R."/>
            <person name="Nguyen L."/>
            <person name="Nguyen N."/>
            <person name="Okwuonu G."/>
            <person name="Ongeri F."/>
            <person name="Palculict T."/>
            <person name="Patil S."/>
            <person name="Petrosino J."/>
            <person name="Pham C."/>
            <person name="Pham P."/>
            <person name="Pu L.-L."/>
            <person name="Qin X."/>
            <person name="Qu J."/>
            <person name="Reid J."/>
            <person name="Ross M."/>
            <person name="Ruth R."/>
            <person name="Saada N."/>
            <person name="San Lucas F."/>
            <person name="Santibanez J."/>
            <person name="Shang Y."/>
            <person name="Simmons D."/>
            <person name="Song X.-Z."/>
            <person name="Tang L.-Y."/>
            <person name="Thornton R."/>
            <person name="Warren J."/>
            <person name="Weissenberger G."/>
            <person name="Wilczek-Boney K."/>
            <person name="Worley K."/>
            <person name="Youmans B."/>
            <person name="Zhang J."/>
            <person name="Zhang L."/>
            <person name="Zhao Z."/>
            <person name="Zhou C."/>
            <person name="Zhu D."/>
            <person name="Zhu Y."/>
        </authorList>
    </citation>
    <scope>NUCLEOTIDE SEQUENCE [LARGE SCALE GENOMIC DNA]</scope>
    <source>
        <strain evidence="13 14">F0333</strain>
    </source>
</reference>
<feature type="compositionally biased region" description="Acidic residues" evidence="12">
    <location>
        <begin position="180"/>
        <end position="193"/>
    </location>
</feature>
<evidence type="ECO:0000313" key="13">
    <source>
        <dbReference type="EMBL" id="ENO19194.1"/>
    </source>
</evidence>
<gene>
    <name evidence="9" type="primary">lspA</name>
    <name evidence="13" type="ORF">HMPREF9004_0113</name>
</gene>
<dbReference type="EMBL" id="AQHZ01000001">
    <property type="protein sequence ID" value="ENO19194.1"/>
    <property type="molecule type" value="Genomic_DNA"/>
</dbReference>
<evidence type="ECO:0000256" key="5">
    <source>
        <dbReference type="ARBA" id="ARBA00022750"/>
    </source>
</evidence>
<keyword evidence="2 9" id="KW-1003">Cell membrane</keyword>
<comment type="caution">
    <text evidence="13">The sequence shown here is derived from an EMBL/GenBank/DDBJ whole genome shotgun (WGS) entry which is preliminary data.</text>
</comment>
<sequence>MSGARRLGASLRGRIGVCAILAIFVILSDQVTKAWALDSLHNGRQIPLLGDFITLQLVHNPGAAFSLGASTTWFFTLLAFVILALLAYGLWRMNSASSAGAIGLLMGGAIGNLIDRLSQPPSFGQGHVIDFINYTDFFVGNIADIWIVIGAAWLAWELMRSLPEEEQNPALAAPLSGLESEAEPRDDADDADDAPAPQTQVPTDVLEAEVTAHE</sequence>
<evidence type="ECO:0000256" key="3">
    <source>
        <dbReference type="ARBA" id="ARBA00022670"/>
    </source>
</evidence>
<evidence type="ECO:0000256" key="1">
    <source>
        <dbReference type="ARBA" id="ARBA00006139"/>
    </source>
</evidence>
<keyword evidence="4 9" id="KW-0812">Transmembrane</keyword>
<comment type="similarity">
    <text evidence="1 9 11">Belongs to the peptidase A8 family.</text>
</comment>
<keyword evidence="8 9" id="KW-0472">Membrane</keyword>
<evidence type="ECO:0000256" key="9">
    <source>
        <dbReference type="HAMAP-Rule" id="MF_00161"/>
    </source>
</evidence>
<comment type="subcellular location">
    <subcellularLocation>
        <location evidence="9">Cell membrane</location>
        <topology evidence="9">Multi-pass membrane protein</topology>
    </subcellularLocation>
</comment>
<dbReference type="GO" id="GO:0004190">
    <property type="term" value="F:aspartic-type endopeptidase activity"/>
    <property type="evidence" value="ECO:0007669"/>
    <property type="project" value="UniProtKB-UniRule"/>
</dbReference>
<keyword evidence="3 9" id="KW-0645">Protease</keyword>
<organism evidence="13 14">
    <name type="scientific">Schaalia cardiffensis F0333</name>
    <dbReference type="NCBI Taxonomy" id="888050"/>
    <lineage>
        <taxon>Bacteria</taxon>
        <taxon>Bacillati</taxon>
        <taxon>Actinomycetota</taxon>
        <taxon>Actinomycetes</taxon>
        <taxon>Actinomycetales</taxon>
        <taxon>Actinomycetaceae</taxon>
        <taxon>Schaalia</taxon>
    </lineage>
</organism>
<feature type="transmembrane region" description="Helical" evidence="9">
    <location>
        <begin position="137"/>
        <end position="156"/>
    </location>
</feature>
<comment type="pathway">
    <text evidence="9">Protein modification; lipoprotein biosynthesis (signal peptide cleavage).</text>
</comment>
<dbReference type="PATRIC" id="fig|888050.3.peg.113"/>
<dbReference type="PANTHER" id="PTHR33695">
    <property type="entry name" value="LIPOPROTEIN SIGNAL PEPTIDASE"/>
    <property type="match status" value="1"/>
</dbReference>
<dbReference type="EC" id="3.4.23.36" evidence="9"/>
<dbReference type="GO" id="GO:0005886">
    <property type="term" value="C:plasma membrane"/>
    <property type="evidence" value="ECO:0007669"/>
    <property type="project" value="UniProtKB-SubCell"/>
</dbReference>
<feature type="transmembrane region" description="Helical" evidence="9">
    <location>
        <begin position="98"/>
        <end position="117"/>
    </location>
</feature>
<evidence type="ECO:0000256" key="2">
    <source>
        <dbReference type="ARBA" id="ARBA00022475"/>
    </source>
</evidence>
<accession>N6WG59</accession>
<dbReference type="HOGENOM" id="CLU_083252_2_0_11"/>
<dbReference type="eggNOG" id="COG0597">
    <property type="taxonomic scope" value="Bacteria"/>
</dbReference>
<dbReference type="PRINTS" id="PR00781">
    <property type="entry name" value="LIPOSIGPTASE"/>
</dbReference>
<dbReference type="GO" id="GO:0006508">
    <property type="term" value="P:proteolysis"/>
    <property type="evidence" value="ECO:0007669"/>
    <property type="project" value="UniProtKB-KW"/>
</dbReference>
<dbReference type="NCBIfam" id="TIGR00077">
    <property type="entry name" value="lspA"/>
    <property type="match status" value="1"/>
</dbReference>
<evidence type="ECO:0000256" key="10">
    <source>
        <dbReference type="RuleBase" id="RU000594"/>
    </source>
</evidence>
<evidence type="ECO:0000256" key="7">
    <source>
        <dbReference type="ARBA" id="ARBA00022989"/>
    </source>
</evidence>
<proteinExistence type="inferred from homology"/>
<dbReference type="OrthoDB" id="4308908at2"/>
<comment type="caution">
    <text evidence="9">Lacks conserved residue(s) required for the propagation of feature annotation.</text>
</comment>
<dbReference type="PROSITE" id="PS00855">
    <property type="entry name" value="SPASE_II"/>
    <property type="match status" value="1"/>
</dbReference>
<comment type="function">
    <text evidence="9 10">This protein specifically catalyzes the removal of signal peptides from prolipoproteins.</text>
</comment>
<dbReference type="RefSeq" id="WP_005961652.1">
    <property type="nucleotide sequence ID" value="NZ_CP040505.1"/>
</dbReference>
<dbReference type="AlphaFoldDB" id="N6WG59"/>
<dbReference type="HAMAP" id="MF_00161">
    <property type="entry name" value="LspA"/>
    <property type="match status" value="1"/>
</dbReference>
<dbReference type="STRING" id="888050.HMPREF9004_0113"/>